<protein>
    <recommendedName>
        <fullName evidence="2">Flavin reductase like domain-containing protein</fullName>
    </recommendedName>
</protein>
<dbReference type="Pfam" id="PF01613">
    <property type="entry name" value="Flavin_Reduct"/>
    <property type="match status" value="1"/>
</dbReference>
<gene>
    <name evidence="3" type="ORF">MNBD_BACTEROID07-1279</name>
</gene>
<evidence type="ECO:0000313" key="3">
    <source>
        <dbReference type="EMBL" id="VAW28168.1"/>
    </source>
</evidence>
<organism evidence="3">
    <name type="scientific">hydrothermal vent metagenome</name>
    <dbReference type="NCBI Taxonomy" id="652676"/>
    <lineage>
        <taxon>unclassified sequences</taxon>
        <taxon>metagenomes</taxon>
        <taxon>ecological metagenomes</taxon>
    </lineage>
</organism>
<accession>A0A3B0UCF0</accession>
<proteinExistence type="inferred from homology"/>
<dbReference type="InterPro" id="IPR012349">
    <property type="entry name" value="Split_barrel_FMN-bd"/>
</dbReference>
<dbReference type="EMBL" id="UOET01000201">
    <property type="protein sequence ID" value="VAW28168.1"/>
    <property type="molecule type" value="Genomic_DNA"/>
</dbReference>
<dbReference type="InterPro" id="IPR052174">
    <property type="entry name" value="Flavoredoxin"/>
</dbReference>
<dbReference type="PANTHER" id="PTHR43567:SF5">
    <property type="entry name" value="HYPOTHETICAL CYTOSOLIC PROTEIN"/>
    <property type="match status" value="1"/>
</dbReference>
<name>A0A3B0UCF0_9ZZZZ</name>
<dbReference type="SUPFAM" id="SSF50475">
    <property type="entry name" value="FMN-binding split barrel"/>
    <property type="match status" value="1"/>
</dbReference>
<sequence>MNNLIEINPYDFNLKINDLWDNHWFLLTVGDFASGDFNTMTVSWGSLGIMWNKPFAMVVVRPTRYTFGFINRFPDFTLSTFPSEYRKDLSLLGKKSGRDGDKIAKTRLHPIASQKVKSPAFAEAELILECRKTYWDDMNPEHFLEPSIRKNYEKHDEHRIYFGEVMRIKGTEKYNTEKP</sequence>
<dbReference type="PANTHER" id="PTHR43567">
    <property type="entry name" value="FLAVOREDOXIN-RELATED-RELATED"/>
    <property type="match status" value="1"/>
</dbReference>
<comment type="similarity">
    <text evidence="1">Belongs to the flavoredoxin family.</text>
</comment>
<dbReference type="Gene3D" id="2.30.110.10">
    <property type="entry name" value="Electron Transport, Fmn-binding Protein, Chain A"/>
    <property type="match status" value="1"/>
</dbReference>
<dbReference type="AlphaFoldDB" id="A0A3B0UCF0"/>
<reference evidence="3" key="1">
    <citation type="submission" date="2018-06" db="EMBL/GenBank/DDBJ databases">
        <authorList>
            <person name="Zhirakovskaya E."/>
        </authorList>
    </citation>
    <scope>NUCLEOTIDE SEQUENCE</scope>
</reference>
<evidence type="ECO:0000259" key="2">
    <source>
        <dbReference type="Pfam" id="PF01613"/>
    </source>
</evidence>
<dbReference type="InterPro" id="IPR002563">
    <property type="entry name" value="Flavin_Rdtase-like_dom"/>
</dbReference>
<dbReference type="GO" id="GO:0010181">
    <property type="term" value="F:FMN binding"/>
    <property type="evidence" value="ECO:0007669"/>
    <property type="project" value="InterPro"/>
</dbReference>
<evidence type="ECO:0000256" key="1">
    <source>
        <dbReference type="ARBA" id="ARBA00038054"/>
    </source>
</evidence>
<feature type="domain" description="Flavin reductase like" evidence="2">
    <location>
        <begin position="34"/>
        <end position="170"/>
    </location>
</feature>